<accession>A0A4R3TJ77</accession>
<dbReference type="Proteomes" id="UP000295773">
    <property type="component" value="Unassembled WGS sequence"/>
</dbReference>
<feature type="domain" description="Phosphoribulokinase/uridine kinase" evidence="1">
    <location>
        <begin position="275"/>
        <end position="472"/>
    </location>
</feature>
<comment type="caution">
    <text evidence="2">The sequence shown here is derived from an EMBL/GenBank/DDBJ whole genome shotgun (WGS) entry which is preliminary data.</text>
</comment>
<dbReference type="InterPro" id="IPR018163">
    <property type="entry name" value="Thr/Ala-tRNA-synth_IIc_edit"/>
</dbReference>
<dbReference type="CDD" id="cd02028">
    <property type="entry name" value="UMPK_like"/>
    <property type="match status" value="1"/>
</dbReference>
<gene>
    <name evidence="2" type="ORF">EDD61_10538</name>
</gene>
<evidence type="ECO:0000313" key="2">
    <source>
        <dbReference type="EMBL" id="TCU62232.1"/>
    </source>
</evidence>
<keyword evidence="3" id="KW-1185">Reference proteome</keyword>
<evidence type="ECO:0000259" key="1">
    <source>
        <dbReference type="Pfam" id="PF00485"/>
    </source>
</evidence>
<protein>
    <submittedName>
        <fullName evidence="2">Uridine kinase</fullName>
    </submittedName>
</protein>
<dbReference type="AlphaFoldDB" id="A0A4R3TJ77"/>
<dbReference type="Gene3D" id="3.30.980.10">
    <property type="entry name" value="Threonyl-trna Synthetase, Chain A, domain 2"/>
    <property type="match status" value="1"/>
</dbReference>
<proteinExistence type="predicted"/>
<reference evidence="2 3" key="1">
    <citation type="submission" date="2019-03" db="EMBL/GenBank/DDBJ databases">
        <title>Genomic Encyclopedia of Type Strains, Phase IV (KMG-IV): sequencing the most valuable type-strain genomes for metagenomic binning, comparative biology and taxonomic classification.</title>
        <authorList>
            <person name="Goeker M."/>
        </authorList>
    </citation>
    <scope>NUCLEOTIDE SEQUENCE [LARGE SCALE GENOMIC DNA]</scope>
    <source>
        <strain evidence="2 3">DSM 29481</strain>
    </source>
</reference>
<organism evidence="2 3">
    <name type="scientific">Longicatena caecimuris</name>
    <dbReference type="NCBI Taxonomy" id="1796635"/>
    <lineage>
        <taxon>Bacteria</taxon>
        <taxon>Bacillati</taxon>
        <taxon>Bacillota</taxon>
        <taxon>Erysipelotrichia</taxon>
        <taxon>Erysipelotrichales</taxon>
        <taxon>Erysipelotrichaceae</taxon>
        <taxon>Longicatena</taxon>
    </lineage>
</organism>
<dbReference type="PANTHER" id="PTHR10285">
    <property type="entry name" value="URIDINE KINASE"/>
    <property type="match status" value="1"/>
</dbReference>
<dbReference type="InterPro" id="IPR027417">
    <property type="entry name" value="P-loop_NTPase"/>
</dbReference>
<dbReference type="EMBL" id="SMBP01000005">
    <property type="protein sequence ID" value="TCU62232.1"/>
    <property type="molecule type" value="Genomic_DNA"/>
</dbReference>
<dbReference type="Gene3D" id="3.40.50.300">
    <property type="entry name" value="P-loop containing nucleotide triphosphate hydrolases"/>
    <property type="match status" value="1"/>
</dbReference>
<dbReference type="SUPFAM" id="SSF55186">
    <property type="entry name" value="ThrRS/AlaRS common domain"/>
    <property type="match status" value="1"/>
</dbReference>
<name>A0A4R3TJ77_9FIRM</name>
<keyword evidence="2" id="KW-0808">Transferase</keyword>
<sequence length="537" mass="61877">MKITLQQKIIEITKDTPVEKLIPAEEKANVYAIVFNGKLHDVKYCLKEEGDLSFVYADSEIGKQIYERSLSFLFIAAVHRLYPKAHVCIEHALSNGLFCEVEQQSYLTPEDVFQIEQTMKQMTREKLAILRSVVPTKEAVAFFEACGMLHKASLLRNRHSKTSSIYHLEDVNDYFYGIMLPNTSYLTHFALRYYAPGIWLSPQEHFVNQGKMFQVFQEFEAWGKAIGVSHIAQLNQKIMEGKMDELVLMSETMVEKKLEDIAVKMLKEHAGTRFILIAGPSSAGKTTFSKRLSIHLKIHGKEPIAISMDDFYKNREDCPKLPDGSYDFESLEALDLELFNETMLKLLHNLPARMPHFNFKTGKREWRETLCMQQDQLLIIEGIHGLNPTTSAYIPDSAKFRIYINALTHLNLDDHNRIPTSDYRLIRRIARDYQSRGWSAAETIHSWKNVRYGEDRYIYPYQEEADAIFNSSMVYELAVLKPIVLPLLEEVDIKEEAYLEANRLHKLLDYFLTGDSSAIPRSSILAEFIGNSIFDVS</sequence>
<keyword evidence="2" id="KW-0418">Kinase</keyword>
<dbReference type="InterPro" id="IPR006083">
    <property type="entry name" value="PRK/URK"/>
</dbReference>
<evidence type="ECO:0000313" key="3">
    <source>
        <dbReference type="Proteomes" id="UP000295773"/>
    </source>
</evidence>
<dbReference type="Pfam" id="PF00485">
    <property type="entry name" value="PRK"/>
    <property type="match status" value="1"/>
</dbReference>
<dbReference type="GO" id="GO:0016301">
    <property type="term" value="F:kinase activity"/>
    <property type="evidence" value="ECO:0007669"/>
    <property type="project" value="UniProtKB-KW"/>
</dbReference>
<dbReference type="GO" id="GO:0005524">
    <property type="term" value="F:ATP binding"/>
    <property type="evidence" value="ECO:0007669"/>
    <property type="project" value="InterPro"/>
</dbReference>
<dbReference type="RefSeq" id="WP_132224191.1">
    <property type="nucleotide sequence ID" value="NZ_JADPGE010000001.1"/>
</dbReference>
<dbReference type="SUPFAM" id="SSF52540">
    <property type="entry name" value="P-loop containing nucleoside triphosphate hydrolases"/>
    <property type="match status" value="1"/>
</dbReference>